<evidence type="ECO:0000313" key="1">
    <source>
        <dbReference type="EMBL" id="CAH1395110.1"/>
    </source>
</evidence>
<reference evidence="1" key="1">
    <citation type="submission" date="2022-01" db="EMBL/GenBank/DDBJ databases">
        <authorList>
            <person name="King R."/>
        </authorList>
    </citation>
    <scope>NUCLEOTIDE SEQUENCE</scope>
</reference>
<evidence type="ECO:0000313" key="2">
    <source>
        <dbReference type="Proteomes" id="UP001152798"/>
    </source>
</evidence>
<accession>A0A9P0EEP5</accession>
<proteinExistence type="predicted"/>
<sequence length="83" mass="9155">MAGQTITTSLKKIGVDRGKVLFGRYTNAGFRSSSQGQVSSAVAAKEHSRVHLCLGLVLRKLNPLDYRHWSELERTDGMPQSIP</sequence>
<protein>
    <submittedName>
        <fullName evidence="1">Uncharacterized protein</fullName>
    </submittedName>
</protein>
<name>A0A9P0EEP5_NEZVI</name>
<dbReference type="EMBL" id="OV725079">
    <property type="protein sequence ID" value="CAH1395110.1"/>
    <property type="molecule type" value="Genomic_DNA"/>
</dbReference>
<dbReference type="Proteomes" id="UP001152798">
    <property type="component" value="Chromosome 3"/>
</dbReference>
<keyword evidence="2" id="KW-1185">Reference proteome</keyword>
<organism evidence="1 2">
    <name type="scientific">Nezara viridula</name>
    <name type="common">Southern green stink bug</name>
    <name type="synonym">Cimex viridulus</name>
    <dbReference type="NCBI Taxonomy" id="85310"/>
    <lineage>
        <taxon>Eukaryota</taxon>
        <taxon>Metazoa</taxon>
        <taxon>Ecdysozoa</taxon>
        <taxon>Arthropoda</taxon>
        <taxon>Hexapoda</taxon>
        <taxon>Insecta</taxon>
        <taxon>Pterygota</taxon>
        <taxon>Neoptera</taxon>
        <taxon>Paraneoptera</taxon>
        <taxon>Hemiptera</taxon>
        <taxon>Heteroptera</taxon>
        <taxon>Panheteroptera</taxon>
        <taxon>Pentatomomorpha</taxon>
        <taxon>Pentatomoidea</taxon>
        <taxon>Pentatomidae</taxon>
        <taxon>Pentatominae</taxon>
        <taxon>Nezara</taxon>
    </lineage>
</organism>
<dbReference type="AlphaFoldDB" id="A0A9P0EEP5"/>
<gene>
    <name evidence="1" type="ORF">NEZAVI_LOCUS5442</name>
</gene>